<organism evidence="6 7">
    <name type="scientific">Phytophthora fragariaefolia</name>
    <dbReference type="NCBI Taxonomy" id="1490495"/>
    <lineage>
        <taxon>Eukaryota</taxon>
        <taxon>Sar</taxon>
        <taxon>Stramenopiles</taxon>
        <taxon>Oomycota</taxon>
        <taxon>Peronosporomycetes</taxon>
        <taxon>Peronosporales</taxon>
        <taxon>Peronosporaceae</taxon>
        <taxon>Phytophthora</taxon>
    </lineage>
</organism>
<comment type="subcellular location">
    <subcellularLocation>
        <location evidence="1 5">Secreted</location>
    </subcellularLocation>
</comment>
<reference evidence="6" key="1">
    <citation type="submission" date="2023-04" db="EMBL/GenBank/DDBJ databases">
        <title>Phytophthora fragariaefolia NBRC 109709.</title>
        <authorList>
            <person name="Ichikawa N."/>
            <person name="Sato H."/>
            <person name="Tonouchi N."/>
        </authorList>
    </citation>
    <scope>NUCLEOTIDE SEQUENCE</scope>
    <source>
        <strain evidence="6">NBRC 109709</strain>
    </source>
</reference>
<dbReference type="Pfam" id="PF16810">
    <property type="entry name" value="RXLR"/>
    <property type="match status" value="1"/>
</dbReference>
<gene>
    <name evidence="6" type="ORF">Pfra01_002471300</name>
</gene>
<dbReference type="Proteomes" id="UP001165121">
    <property type="component" value="Unassembled WGS sequence"/>
</dbReference>
<dbReference type="AlphaFoldDB" id="A0A9W6YBG6"/>
<name>A0A9W6YBG6_9STRA</name>
<comment type="function">
    <text evidence="5">Effector that suppresses plant defense responses during pathogen infection.</text>
</comment>
<sequence>MPAKHNIASSVVTNVDTMRMQYPARSIPVNPSHCHTLGTSLLSLHKHKLILQFTRQIPPLGTQYSSSTMRLTYFIAVGITVILYASDTAQATMKNSNRATITNVATAEAIPSLDTTEGNGDRMLRKVKEHAAPMEAELGEERIVGEAFKKLMFHLKPLKRFIWKTDEYKLRQKFKHNANQAKIAERNRQNMEESIIH</sequence>
<keyword evidence="7" id="KW-1185">Reference proteome</keyword>
<evidence type="ECO:0000256" key="1">
    <source>
        <dbReference type="ARBA" id="ARBA00004613"/>
    </source>
</evidence>
<comment type="caution">
    <text evidence="6">The sequence shown here is derived from an EMBL/GenBank/DDBJ whole genome shotgun (WGS) entry which is preliminary data.</text>
</comment>
<comment type="domain">
    <text evidence="5">The RxLR-dEER motif acts to carry the protein into the host cell cytoplasm through binding to cell surface phosphatidylinositol-3-phosphate.</text>
</comment>
<evidence type="ECO:0000256" key="5">
    <source>
        <dbReference type="RuleBase" id="RU367124"/>
    </source>
</evidence>
<dbReference type="EMBL" id="BSXT01004403">
    <property type="protein sequence ID" value="GMF57753.1"/>
    <property type="molecule type" value="Genomic_DNA"/>
</dbReference>
<keyword evidence="3 5" id="KW-0964">Secreted</keyword>
<dbReference type="GO" id="GO:0005576">
    <property type="term" value="C:extracellular region"/>
    <property type="evidence" value="ECO:0007669"/>
    <property type="project" value="UniProtKB-SubCell"/>
</dbReference>
<proteinExistence type="inferred from homology"/>
<dbReference type="InterPro" id="IPR031825">
    <property type="entry name" value="RXLR"/>
</dbReference>
<keyword evidence="4" id="KW-0732">Signal</keyword>
<evidence type="ECO:0000313" key="7">
    <source>
        <dbReference type="Proteomes" id="UP001165121"/>
    </source>
</evidence>
<evidence type="ECO:0000256" key="4">
    <source>
        <dbReference type="ARBA" id="ARBA00022729"/>
    </source>
</evidence>
<evidence type="ECO:0000313" key="6">
    <source>
        <dbReference type="EMBL" id="GMF57753.1"/>
    </source>
</evidence>
<evidence type="ECO:0000256" key="3">
    <source>
        <dbReference type="ARBA" id="ARBA00022525"/>
    </source>
</evidence>
<comment type="similarity">
    <text evidence="2 5">Belongs to the RxLR effector family.</text>
</comment>
<evidence type="ECO:0000256" key="2">
    <source>
        <dbReference type="ARBA" id="ARBA00010400"/>
    </source>
</evidence>
<accession>A0A9W6YBG6</accession>
<protein>
    <recommendedName>
        <fullName evidence="5">RxLR effector protein</fullName>
    </recommendedName>
</protein>